<dbReference type="SFLD" id="SFLDG01082">
    <property type="entry name" value="B12-binding_domain_containing"/>
    <property type="match status" value="1"/>
</dbReference>
<dbReference type="SFLD" id="SFLDS00029">
    <property type="entry name" value="Radical_SAM"/>
    <property type="match status" value="1"/>
</dbReference>
<evidence type="ECO:0000256" key="2">
    <source>
        <dbReference type="ARBA" id="ARBA00022691"/>
    </source>
</evidence>
<protein>
    <submittedName>
        <fullName evidence="7">B12-binding domain-containing radical SAM protein</fullName>
    </submittedName>
</protein>
<proteinExistence type="predicted"/>
<dbReference type="InterPro" id="IPR013785">
    <property type="entry name" value="Aldolase_TIM"/>
</dbReference>
<evidence type="ECO:0000256" key="4">
    <source>
        <dbReference type="ARBA" id="ARBA00023004"/>
    </source>
</evidence>
<dbReference type="InterPro" id="IPR058240">
    <property type="entry name" value="rSAM_sf"/>
</dbReference>
<keyword evidence="3" id="KW-0479">Metal-binding</keyword>
<dbReference type="InterPro" id="IPR007197">
    <property type="entry name" value="rSAM"/>
</dbReference>
<keyword evidence="5" id="KW-0411">Iron-sulfur</keyword>
<dbReference type="RefSeq" id="WP_250860059.1">
    <property type="nucleotide sequence ID" value="NZ_JAGSOJ010000003.1"/>
</dbReference>
<dbReference type="PANTHER" id="PTHR43409">
    <property type="entry name" value="ANAEROBIC MAGNESIUM-PROTOPORPHYRIN IX MONOMETHYL ESTER CYCLASE-RELATED"/>
    <property type="match status" value="1"/>
</dbReference>
<dbReference type="Pfam" id="PF04055">
    <property type="entry name" value="Radical_SAM"/>
    <property type="match status" value="1"/>
</dbReference>
<dbReference type="EMBL" id="JAGSOJ010000003">
    <property type="protein sequence ID" value="MCM1990949.1"/>
    <property type="molecule type" value="Genomic_DNA"/>
</dbReference>
<dbReference type="SFLD" id="SFLDG01095">
    <property type="entry name" value="Uncharacterised_Radical_SAM_Su"/>
    <property type="match status" value="1"/>
</dbReference>
<evidence type="ECO:0000256" key="5">
    <source>
        <dbReference type="ARBA" id="ARBA00023014"/>
    </source>
</evidence>
<dbReference type="SMART" id="SM00729">
    <property type="entry name" value="Elp3"/>
    <property type="match status" value="1"/>
</dbReference>
<evidence type="ECO:0000256" key="3">
    <source>
        <dbReference type="ARBA" id="ARBA00022723"/>
    </source>
</evidence>
<evidence type="ECO:0000313" key="8">
    <source>
        <dbReference type="Proteomes" id="UP001056429"/>
    </source>
</evidence>
<gene>
    <name evidence="7" type="ORF">KDK92_14555</name>
</gene>
<accession>A0A9J6P582</accession>
<evidence type="ECO:0000313" key="7">
    <source>
        <dbReference type="EMBL" id="MCM1990949.1"/>
    </source>
</evidence>
<dbReference type="InterPro" id="IPR051198">
    <property type="entry name" value="BchE-like"/>
</dbReference>
<evidence type="ECO:0000256" key="1">
    <source>
        <dbReference type="ARBA" id="ARBA00001966"/>
    </source>
</evidence>
<comment type="caution">
    <text evidence="7">The sequence shown here is derived from an EMBL/GenBank/DDBJ whole genome shotgun (WGS) entry which is preliminary data.</text>
</comment>
<dbReference type="CDD" id="cd01335">
    <property type="entry name" value="Radical_SAM"/>
    <property type="match status" value="1"/>
</dbReference>
<dbReference type="GO" id="GO:0046872">
    <property type="term" value="F:metal ion binding"/>
    <property type="evidence" value="ECO:0007669"/>
    <property type="project" value="UniProtKB-KW"/>
</dbReference>
<dbReference type="Proteomes" id="UP001056429">
    <property type="component" value="Unassembled WGS sequence"/>
</dbReference>
<reference evidence="7" key="1">
    <citation type="journal article" date="2021" name="mSystems">
        <title>Bacteria and Archaea Synergistically Convert Glycine Betaine to Biogenic Methane in the Formosa Cold Seep of the South China Sea.</title>
        <authorList>
            <person name="Li L."/>
            <person name="Zhang W."/>
            <person name="Zhang S."/>
            <person name="Song L."/>
            <person name="Sun Q."/>
            <person name="Zhang H."/>
            <person name="Xiang H."/>
            <person name="Dong X."/>
        </authorList>
    </citation>
    <scope>NUCLEOTIDE SEQUENCE</scope>
    <source>
        <strain evidence="7">ZWT</strain>
    </source>
</reference>
<dbReference type="InterPro" id="IPR006638">
    <property type="entry name" value="Elp3/MiaA/NifB-like_rSAM"/>
</dbReference>
<dbReference type="SUPFAM" id="SSF102114">
    <property type="entry name" value="Radical SAM enzymes"/>
    <property type="match status" value="1"/>
</dbReference>
<dbReference type="PROSITE" id="PS51918">
    <property type="entry name" value="RADICAL_SAM"/>
    <property type="match status" value="1"/>
</dbReference>
<dbReference type="PANTHER" id="PTHR43409:SF4">
    <property type="entry name" value="RADICAL SAM SUPERFAMILY PROTEIN"/>
    <property type="match status" value="1"/>
</dbReference>
<dbReference type="Gene3D" id="3.20.20.70">
    <property type="entry name" value="Aldolase class I"/>
    <property type="match status" value="1"/>
</dbReference>
<comment type="cofactor">
    <cofactor evidence="1">
        <name>[4Fe-4S] cluster</name>
        <dbReference type="ChEBI" id="CHEBI:49883"/>
    </cofactor>
</comment>
<feature type="domain" description="Radical SAM core" evidence="6">
    <location>
        <begin position="9"/>
        <end position="239"/>
    </location>
</feature>
<keyword evidence="4" id="KW-0408">Iron</keyword>
<organism evidence="7 8">
    <name type="scientific">Oceanirhabdus seepicola</name>
    <dbReference type="NCBI Taxonomy" id="2828781"/>
    <lineage>
        <taxon>Bacteria</taxon>
        <taxon>Bacillati</taxon>
        <taxon>Bacillota</taxon>
        <taxon>Clostridia</taxon>
        <taxon>Eubacteriales</taxon>
        <taxon>Clostridiaceae</taxon>
        <taxon>Oceanirhabdus</taxon>
    </lineage>
</organism>
<name>A0A9J6P582_9CLOT</name>
<dbReference type="GO" id="GO:0003824">
    <property type="term" value="F:catalytic activity"/>
    <property type="evidence" value="ECO:0007669"/>
    <property type="project" value="InterPro"/>
</dbReference>
<dbReference type="GO" id="GO:0051536">
    <property type="term" value="F:iron-sulfur cluster binding"/>
    <property type="evidence" value="ECO:0007669"/>
    <property type="project" value="UniProtKB-KW"/>
</dbReference>
<evidence type="ECO:0000259" key="6">
    <source>
        <dbReference type="PROSITE" id="PS51918"/>
    </source>
</evidence>
<keyword evidence="2" id="KW-0949">S-adenosyl-L-methionine</keyword>
<dbReference type="AlphaFoldDB" id="A0A9J6P582"/>
<sequence>MKYEGVVYRPPSEARSLIIQVTIGCSHNKCTFCAMYKEKKFKIKDINLIKEELREARNLYRSVRRIFLADGDAFILKTSELIEILLEIKDLFPECERVSSYATPRDIINKSNEDIRMIREHGLEMLYMGIESGSDEILKIINKGVTAQEIINAGKKAIECGMKLSATLISGIGGVDKWRDHAVESARVISEINPHYVGLLTLMVEEGTELHMRISRGEMVLLQPQQVIAETYEFINNLEVSECIFRSNHASNYVPLGGTLNRDKEKILQVLKQYMNGEGYFKDEQYRSL</sequence>
<reference evidence="7" key="2">
    <citation type="submission" date="2021-04" db="EMBL/GenBank/DDBJ databases">
        <authorList>
            <person name="Dong X."/>
        </authorList>
    </citation>
    <scope>NUCLEOTIDE SEQUENCE</scope>
    <source>
        <strain evidence="7">ZWT</strain>
    </source>
</reference>
<keyword evidence="8" id="KW-1185">Reference proteome</keyword>